<gene>
    <name evidence="2" type="ORF">TWF191_003867</name>
</gene>
<dbReference type="EMBL" id="WIPF01000002">
    <property type="protein sequence ID" value="KAF3231891.1"/>
    <property type="molecule type" value="Genomic_DNA"/>
</dbReference>
<dbReference type="Pfam" id="PF15474">
    <property type="entry name" value="MU117"/>
    <property type="match status" value="1"/>
</dbReference>
<reference evidence="2 3" key="1">
    <citation type="submission" date="2019-06" db="EMBL/GenBank/DDBJ databases">
        <authorList>
            <person name="Palmer J.M."/>
        </authorList>
    </citation>
    <scope>NUCLEOTIDE SEQUENCE [LARGE SCALE GENOMIC DNA]</scope>
    <source>
        <strain evidence="2 3">TWF191</strain>
    </source>
</reference>
<dbReference type="Proteomes" id="UP000483672">
    <property type="component" value="Unassembled WGS sequence"/>
</dbReference>
<protein>
    <recommendedName>
        <fullName evidence="4">Ecp2 effector protein domain-containing protein</fullName>
    </recommendedName>
</protein>
<dbReference type="AlphaFoldDB" id="A0A7C8V6J6"/>
<sequence length="196" mass="22150">MQLFAFTQILLLFTFLQGTLCLPAPQPYDLQGETSSPNSALEARATLEKRDSWDCKGSGMCGTVPQETCLTALNAFKTNDIFWSEKRRWVKYDAFINGHCLAMWTCSNPQDYVSAGNSGVSRGYSLVDKALSIYRKNGGNCKKSTVLVQELENAQEPRYSKSHQFYFIKSSDKPITLPVYDRCVDRGRFPYPSPNR</sequence>
<keyword evidence="1" id="KW-0732">Signal</keyword>
<comment type="caution">
    <text evidence="2">The sequence shown here is derived from an EMBL/GenBank/DDBJ whole genome shotgun (WGS) entry which is preliminary data.</text>
</comment>
<feature type="signal peptide" evidence="1">
    <location>
        <begin position="1"/>
        <end position="21"/>
    </location>
</feature>
<evidence type="ECO:0000313" key="3">
    <source>
        <dbReference type="Proteomes" id="UP000483672"/>
    </source>
</evidence>
<evidence type="ECO:0008006" key="4">
    <source>
        <dbReference type="Google" id="ProtNLM"/>
    </source>
</evidence>
<dbReference type="InterPro" id="IPR029167">
    <property type="entry name" value="Mug117"/>
</dbReference>
<name>A0A7C8V6J6_ORBOL</name>
<feature type="chain" id="PRO_5028798330" description="Ecp2 effector protein domain-containing protein" evidence="1">
    <location>
        <begin position="22"/>
        <end position="196"/>
    </location>
</feature>
<accession>A0A7C8V6J6</accession>
<evidence type="ECO:0000313" key="2">
    <source>
        <dbReference type="EMBL" id="KAF3231891.1"/>
    </source>
</evidence>
<organism evidence="2 3">
    <name type="scientific">Orbilia oligospora</name>
    <name type="common">Nematode-trapping fungus</name>
    <name type="synonym">Arthrobotrys oligospora</name>
    <dbReference type="NCBI Taxonomy" id="2813651"/>
    <lineage>
        <taxon>Eukaryota</taxon>
        <taxon>Fungi</taxon>
        <taxon>Dikarya</taxon>
        <taxon>Ascomycota</taxon>
        <taxon>Pezizomycotina</taxon>
        <taxon>Orbiliomycetes</taxon>
        <taxon>Orbiliales</taxon>
        <taxon>Orbiliaceae</taxon>
        <taxon>Orbilia</taxon>
    </lineage>
</organism>
<proteinExistence type="predicted"/>
<evidence type="ECO:0000256" key="1">
    <source>
        <dbReference type="SAM" id="SignalP"/>
    </source>
</evidence>